<feature type="region of interest" description="Disordered" evidence="1">
    <location>
        <begin position="104"/>
        <end position="150"/>
    </location>
</feature>
<proteinExistence type="predicted"/>
<gene>
    <name evidence="2" type="ORF">OB236_28445</name>
</gene>
<keyword evidence="3" id="KW-1185">Reference proteome</keyword>
<dbReference type="Proteomes" id="UP001652445">
    <property type="component" value="Unassembled WGS sequence"/>
</dbReference>
<accession>A0ABT2UPR7</accession>
<reference evidence="2 3" key="1">
    <citation type="submission" date="2022-09" db="EMBL/GenBank/DDBJ databases">
        <authorList>
            <person name="Han X.L."/>
            <person name="Wang Q."/>
            <person name="Lu T."/>
        </authorList>
    </citation>
    <scope>NUCLEOTIDE SEQUENCE [LARGE SCALE GENOMIC DNA]</scope>
    <source>
        <strain evidence="2 3">WQ 127069</strain>
    </source>
</reference>
<dbReference type="RefSeq" id="WP_262686910.1">
    <property type="nucleotide sequence ID" value="NZ_JAOQIO010000097.1"/>
</dbReference>
<sequence length="150" mass="16966">MKKLGLNLRYSIDFSAIGYDCSMVDWFANNHSKQQVVAHPSFRVLPCFTWPFVGDPFGLTQPQVDDSPWLKPYCFTSRVFHGFLALESLPSVAKRNRRTWALAYPPKHSANRNPHGWNPPNIGGRGGIRSRSDGISYEENPVATGEEEKE</sequence>
<organism evidence="2 3">
    <name type="scientific">Paenibacillus baimaensis</name>
    <dbReference type="NCBI Taxonomy" id="2982185"/>
    <lineage>
        <taxon>Bacteria</taxon>
        <taxon>Bacillati</taxon>
        <taxon>Bacillota</taxon>
        <taxon>Bacilli</taxon>
        <taxon>Bacillales</taxon>
        <taxon>Paenibacillaceae</taxon>
        <taxon>Paenibacillus</taxon>
    </lineage>
</organism>
<evidence type="ECO:0000313" key="2">
    <source>
        <dbReference type="EMBL" id="MCU6796056.1"/>
    </source>
</evidence>
<evidence type="ECO:0000256" key="1">
    <source>
        <dbReference type="SAM" id="MobiDB-lite"/>
    </source>
</evidence>
<evidence type="ECO:0000313" key="3">
    <source>
        <dbReference type="Proteomes" id="UP001652445"/>
    </source>
</evidence>
<name>A0ABT2UPR7_9BACL</name>
<dbReference type="EMBL" id="JAOQIO010000097">
    <property type="protein sequence ID" value="MCU6796056.1"/>
    <property type="molecule type" value="Genomic_DNA"/>
</dbReference>
<protein>
    <submittedName>
        <fullName evidence="2">Uncharacterized protein</fullName>
    </submittedName>
</protein>
<comment type="caution">
    <text evidence="2">The sequence shown here is derived from an EMBL/GenBank/DDBJ whole genome shotgun (WGS) entry which is preliminary data.</text>
</comment>